<dbReference type="FunFam" id="1.20.5.1160:FF:000001">
    <property type="entry name" value="Keratin type II"/>
    <property type="match status" value="2"/>
</dbReference>
<dbReference type="SMART" id="SM01391">
    <property type="entry name" value="Filament"/>
    <property type="match status" value="2"/>
</dbReference>
<feature type="domain" description="IF rod" evidence="7">
    <location>
        <begin position="331"/>
        <end position="642"/>
    </location>
</feature>
<dbReference type="GO" id="GO:0005615">
    <property type="term" value="C:extracellular space"/>
    <property type="evidence" value="ECO:0007669"/>
    <property type="project" value="TreeGrafter"/>
</dbReference>
<feature type="coiled-coil region" evidence="5">
    <location>
        <begin position="554"/>
        <end position="620"/>
    </location>
</feature>
<dbReference type="GO" id="GO:0030280">
    <property type="term" value="F:structural constituent of skin epidermis"/>
    <property type="evidence" value="ECO:0007669"/>
    <property type="project" value="TreeGrafter"/>
</dbReference>
<keyword evidence="2 5" id="KW-0175">Coiled coil</keyword>
<keyword evidence="9" id="KW-1185">Reference proteome</keyword>
<dbReference type="Gene3D" id="1.20.5.1160">
    <property type="entry name" value="Vasodilator-stimulated phosphoprotein"/>
    <property type="match status" value="2"/>
</dbReference>
<evidence type="ECO:0000256" key="5">
    <source>
        <dbReference type="SAM" id="Coils"/>
    </source>
</evidence>
<evidence type="ECO:0000256" key="4">
    <source>
        <dbReference type="RuleBase" id="RU000685"/>
    </source>
</evidence>
<dbReference type="GO" id="GO:0031424">
    <property type="term" value="P:keratinization"/>
    <property type="evidence" value="ECO:0007669"/>
    <property type="project" value="TreeGrafter"/>
</dbReference>
<dbReference type="PROSITE" id="PS00226">
    <property type="entry name" value="IF_ROD_1"/>
    <property type="match status" value="1"/>
</dbReference>
<evidence type="ECO:0000259" key="7">
    <source>
        <dbReference type="PROSITE" id="PS51842"/>
    </source>
</evidence>
<evidence type="ECO:0000256" key="3">
    <source>
        <dbReference type="ARBA" id="ARBA00061646"/>
    </source>
</evidence>
<sequence length="700" mass="79614">VNIAWVLDDPLQGPEIDTVQGDQVTDRDRKISMTLRTLAPKSKNVRLLEQQNKMLETKWALLQEQKTARYQIEPLFEAFISNLRRQLGNLGCERERLEGERNSMEQSVEELRRRYEEEVNRRTAAENEFVGLKRDVDAAFMNRAELQGKADSLTDEINFLRTLYDAEISQLQAQISDTSVVVSMDNSRDLDLDGIIAEVRSQYEDIANRSRAEAEAMYQSREDAGRRGGQCEQVTMIALERCPHPPLRGGPHPPLMGCSLFNKHAPNRGIAKGWGTPPAAQGHALTRDIWSTRYSSLCMKPTVTHVTVNQGLLAPLNLEIDPSIQRVRTDERNQIRGLNDKFASFIDKVRFLEQQNKMLETKWALLQEQKTARYQIEPLFENFISNLRRKLGNLGCERERLEAERNNMEQSVEELRRRYEEEVNRRTAAENEFVGLKRDVDAAFMNRAELQGKAESLTDEINFLRTLYDAEISQLQAQISDTSVVVSMDNSRDLDLDGIIAEVRSQYEDIANRSRAEAEAMYQSRFEELRTAAGRNGNNLQSSRDEICELNRTIQRMKGEIDSVKAQRSALESAINEAEDRGEAAVRDAKNKLSELEGALQKAKQDMARQLREYQELMNVKLALDIEITTYRKMLEGEEGRLTAHDSVNISVLHSSTGGKHNSGEKSHGTSDHQHRGQSRASSGRSLSYISKSQHSSGHC</sequence>
<dbReference type="PANTHER" id="PTHR45616">
    <property type="entry name" value="GATA-TYPE DOMAIN-CONTAINING PROTEIN"/>
    <property type="match status" value="1"/>
</dbReference>
<evidence type="ECO:0000313" key="8">
    <source>
        <dbReference type="EMBL" id="CAH2224875.1"/>
    </source>
</evidence>
<organism evidence="8 9">
    <name type="scientific">Pelobates cultripes</name>
    <name type="common">Western spadefoot toad</name>
    <dbReference type="NCBI Taxonomy" id="61616"/>
    <lineage>
        <taxon>Eukaryota</taxon>
        <taxon>Metazoa</taxon>
        <taxon>Chordata</taxon>
        <taxon>Craniata</taxon>
        <taxon>Vertebrata</taxon>
        <taxon>Euteleostomi</taxon>
        <taxon>Amphibia</taxon>
        <taxon>Batrachia</taxon>
        <taxon>Anura</taxon>
        <taxon>Pelobatoidea</taxon>
        <taxon>Pelobatidae</taxon>
        <taxon>Pelobates</taxon>
    </lineage>
</organism>
<dbReference type="Gene3D" id="1.20.5.500">
    <property type="entry name" value="Single helix bin"/>
    <property type="match status" value="1"/>
</dbReference>
<dbReference type="InterPro" id="IPR032444">
    <property type="entry name" value="Keratin_2_head"/>
</dbReference>
<evidence type="ECO:0000256" key="1">
    <source>
        <dbReference type="ARBA" id="ARBA00022754"/>
    </source>
</evidence>
<dbReference type="Proteomes" id="UP001295444">
    <property type="component" value="Chromosome 01"/>
</dbReference>
<feature type="coiled-coil region" evidence="5">
    <location>
        <begin position="45"/>
        <end position="163"/>
    </location>
</feature>
<accession>A0AAD1R6T9</accession>
<dbReference type="PRINTS" id="PR01276">
    <property type="entry name" value="TYPE2KERATIN"/>
</dbReference>
<dbReference type="Gene3D" id="1.20.5.170">
    <property type="match status" value="1"/>
</dbReference>
<name>A0AAD1R6T9_PELCU</name>
<dbReference type="InterPro" id="IPR018039">
    <property type="entry name" value="IF_conserved"/>
</dbReference>
<dbReference type="FunFam" id="1.20.5.500:FF:000001">
    <property type="entry name" value="Type II keratin 23"/>
    <property type="match status" value="1"/>
</dbReference>
<dbReference type="AlphaFoldDB" id="A0AAD1R6T9"/>
<dbReference type="SUPFAM" id="SSF64593">
    <property type="entry name" value="Intermediate filament protein, coiled coil region"/>
    <property type="match status" value="4"/>
</dbReference>
<keyword evidence="1 4" id="KW-0403">Intermediate filament</keyword>
<comment type="similarity">
    <text evidence="3 4">Belongs to the intermediate filament family.</text>
</comment>
<dbReference type="GO" id="GO:0045109">
    <property type="term" value="P:intermediate filament organization"/>
    <property type="evidence" value="ECO:0007669"/>
    <property type="project" value="TreeGrafter"/>
</dbReference>
<feature type="compositionally biased region" description="Basic and acidic residues" evidence="6">
    <location>
        <begin position="662"/>
        <end position="675"/>
    </location>
</feature>
<dbReference type="InterPro" id="IPR003054">
    <property type="entry name" value="Keratin_II"/>
</dbReference>
<feature type="region of interest" description="Disordered" evidence="6">
    <location>
        <begin position="653"/>
        <end position="700"/>
    </location>
</feature>
<evidence type="ECO:0000313" key="9">
    <source>
        <dbReference type="Proteomes" id="UP001295444"/>
    </source>
</evidence>
<gene>
    <name evidence="8" type="ORF">PECUL_23A022290</name>
</gene>
<dbReference type="FunFam" id="1.20.5.170:FF:000004">
    <property type="entry name" value="Keratin, type II cytoskeletal 5"/>
    <property type="match status" value="1"/>
</dbReference>
<reference evidence="8" key="1">
    <citation type="submission" date="2022-03" db="EMBL/GenBank/DDBJ databases">
        <authorList>
            <person name="Alioto T."/>
            <person name="Alioto T."/>
            <person name="Gomez Garrido J."/>
        </authorList>
    </citation>
    <scope>NUCLEOTIDE SEQUENCE</scope>
</reference>
<proteinExistence type="inferred from homology"/>
<protein>
    <submittedName>
        <fullName evidence="8">Keratin, type II cytoskeletal cochleal-like</fullName>
    </submittedName>
</protein>
<evidence type="ECO:0000256" key="2">
    <source>
        <dbReference type="ARBA" id="ARBA00023054"/>
    </source>
</evidence>
<feature type="compositionally biased region" description="Polar residues" evidence="6">
    <location>
        <begin position="679"/>
        <end position="700"/>
    </location>
</feature>
<feature type="non-terminal residue" evidence="8">
    <location>
        <position position="1"/>
    </location>
</feature>
<dbReference type="EMBL" id="OW240912">
    <property type="protein sequence ID" value="CAH2224875.1"/>
    <property type="molecule type" value="Genomic_DNA"/>
</dbReference>
<dbReference type="PANTHER" id="PTHR45616:SF60">
    <property type="entry name" value="KERATIN 59"/>
    <property type="match status" value="1"/>
</dbReference>
<feature type="domain" description="IF rod" evidence="7">
    <location>
        <begin position="45"/>
        <end position="221"/>
    </location>
</feature>
<evidence type="ECO:0000256" key="6">
    <source>
        <dbReference type="SAM" id="MobiDB-lite"/>
    </source>
</evidence>
<dbReference type="PROSITE" id="PS51842">
    <property type="entry name" value="IF_ROD_2"/>
    <property type="match status" value="2"/>
</dbReference>
<dbReference type="InterPro" id="IPR039008">
    <property type="entry name" value="IF_rod_dom"/>
</dbReference>
<dbReference type="Pfam" id="PF16208">
    <property type="entry name" value="Keratin_2_head"/>
    <property type="match status" value="1"/>
</dbReference>
<feature type="coiled-coil region" evidence="5">
    <location>
        <begin position="349"/>
        <end position="467"/>
    </location>
</feature>
<dbReference type="Pfam" id="PF00038">
    <property type="entry name" value="Filament"/>
    <property type="match status" value="2"/>
</dbReference>
<dbReference type="GO" id="GO:0045095">
    <property type="term" value="C:keratin filament"/>
    <property type="evidence" value="ECO:0007669"/>
    <property type="project" value="InterPro"/>
</dbReference>